<organism evidence="4 5">
    <name type="scientific">Chitinophaga dinghuensis</name>
    <dbReference type="NCBI Taxonomy" id="1539050"/>
    <lineage>
        <taxon>Bacteria</taxon>
        <taxon>Pseudomonadati</taxon>
        <taxon>Bacteroidota</taxon>
        <taxon>Chitinophagia</taxon>
        <taxon>Chitinophagales</taxon>
        <taxon>Chitinophagaceae</taxon>
        <taxon>Chitinophaga</taxon>
    </lineage>
</organism>
<feature type="repeat" description="TPR" evidence="3">
    <location>
        <begin position="323"/>
        <end position="356"/>
    </location>
</feature>
<name>A0A327WEB2_9BACT</name>
<dbReference type="Gene3D" id="1.25.40.10">
    <property type="entry name" value="Tetratricopeptide repeat domain"/>
    <property type="match status" value="1"/>
</dbReference>
<comment type="caution">
    <text evidence="4">The sequence shown here is derived from an EMBL/GenBank/DDBJ whole genome shotgun (WGS) entry which is preliminary data.</text>
</comment>
<evidence type="ECO:0000256" key="2">
    <source>
        <dbReference type="ARBA" id="ARBA00022803"/>
    </source>
</evidence>
<dbReference type="InterPro" id="IPR051685">
    <property type="entry name" value="Ycf3/AcsC/BcsC/TPR_MFPF"/>
</dbReference>
<dbReference type="Pfam" id="PF13414">
    <property type="entry name" value="TPR_11"/>
    <property type="match status" value="1"/>
</dbReference>
<gene>
    <name evidence="4" type="ORF">CLV59_101666</name>
</gene>
<dbReference type="PANTHER" id="PTHR44943:SF8">
    <property type="entry name" value="TPR REPEAT-CONTAINING PROTEIN MJ0263"/>
    <property type="match status" value="1"/>
</dbReference>
<dbReference type="Proteomes" id="UP000249819">
    <property type="component" value="Unassembled WGS sequence"/>
</dbReference>
<evidence type="ECO:0000313" key="4">
    <source>
        <dbReference type="EMBL" id="RAJ87901.1"/>
    </source>
</evidence>
<keyword evidence="1" id="KW-0677">Repeat</keyword>
<proteinExistence type="predicted"/>
<feature type="repeat" description="TPR" evidence="3">
    <location>
        <begin position="357"/>
        <end position="390"/>
    </location>
</feature>
<dbReference type="SUPFAM" id="SSF48452">
    <property type="entry name" value="TPR-like"/>
    <property type="match status" value="1"/>
</dbReference>
<keyword evidence="5" id="KW-1185">Reference proteome</keyword>
<keyword evidence="2 3" id="KW-0802">TPR repeat</keyword>
<evidence type="ECO:0000256" key="3">
    <source>
        <dbReference type="PROSITE-ProRule" id="PRU00339"/>
    </source>
</evidence>
<reference evidence="4 5" key="1">
    <citation type="submission" date="2018-06" db="EMBL/GenBank/DDBJ databases">
        <title>Genomic Encyclopedia of Archaeal and Bacterial Type Strains, Phase II (KMG-II): from individual species to whole genera.</title>
        <authorList>
            <person name="Goeker M."/>
        </authorList>
    </citation>
    <scope>NUCLEOTIDE SEQUENCE [LARGE SCALE GENOMIC DNA]</scope>
    <source>
        <strain evidence="4 5">DSM 29821</strain>
    </source>
</reference>
<dbReference type="PROSITE" id="PS50293">
    <property type="entry name" value="TPR_REGION"/>
    <property type="match status" value="1"/>
</dbReference>
<dbReference type="AlphaFoldDB" id="A0A327WEB2"/>
<dbReference type="InterPro" id="IPR011990">
    <property type="entry name" value="TPR-like_helical_dom_sf"/>
</dbReference>
<protein>
    <submittedName>
        <fullName evidence="4">TPR repeat protein</fullName>
    </submittedName>
</protein>
<dbReference type="EMBL" id="QLMA01000001">
    <property type="protein sequence ID" value="RAJ87901.1"/>
    <property type="molecule type" value="Genomic_DNA"/>
</dbReference>
<dbReference type="SMART" id="SM00028">
    <property type="entry name" value="TPR"/>
    <property type="match status" value="2"/>
</dbReference>
<accession>A0A327WEB2</accession>
<dbReference type="OrthoDB" id="1446882at2"/>
<dbReference type="InterPro" id="IPR019734">
    <property type="entry name" value="TPR_rpt"/>
</dbReference>
<dbReference type="PANTHER" id="PTHR44943">
    <property type="entry name" value="CELLULOSE SYNTHASE OPERON PROTEIN C"/>
    <property type="match status" value="1"/>
</dbReference>
<sequence>MAMHEIESLVELSILCLDNSQDSQADYRSLFFNLYQLQDSFDTGFTHFRVMDTLVKHHYVYTFPITAHPTYLEHQAYFDHLAADQKFSFIYANPGKEWDATSNPVAGYANYDHATKQYILYCDAGSLLWSAMVATGTISGKDATAPEPMGFFHLALTIVEYAAKQDFTDLLSLWYLLLPYMVMQAEQDGIPLQKQDLETIFQIIISKNAIPQEGLPYIEDIPHGGELGEFCNWWYEPARQWMPTAPETTEELDLDAIPFSQEVEKSATWYSQQVVTLMESVTHSIQFMEDNGENEDLRKSVEMRLESALQFANKGLEQAPTDASLLMNKGSVLMLQEKYPEAMESYDEAMKIAPNNPYVHLNRAILFYHMDQFKEAKASFERLLQLEPANEFGQQWLQHLRDAGF</sequence>
<dbReference type="RefSeq" id="WP_111590567.1">
    <property type="nucleotide sequence ID" value="NZ_QLMA01000001.1"/>
</dbReference>
<evidence type="ECO:0000256" key="1">
    <source>
        <dbReference type="ARBA" id="ARBA00022737"/>
    </source>
</evidence>
<dbReference type="PROSITE" id="PS50005">
    <property type="entry name" value="TPR"/>
    <property type="match status" value="2"/>
</dbReference>
<evidence type="ECO:0000313" key="5">
    <source>
        <dbReference type="Proteomes" id="UP000249819"/>
    </source>
</evidence>